<feature type="compositionally biased region" description="Polar residues" evidence="1">
    <location>
        <begin position="234"/>
        <end position="243"/>
    </location>
</feature>
<reference evidence="2 3" key="1">
    <citation type="submission" date="2024-02" db="EMBL/GenBank/DDBJ databases">
        <title>First draft genome assembly of two strains of Seiridium cardinale.</title>
        <authorList>
            <person name="Emiliani G."/>
            <person name="Scali E."/>
        </authorList>
    </citation>
    <scope>NUCLEOTIDE SEQUENCE [LARGE SCALE GENOMIC DNA]</scope>
    <source>
        <strain evidence="2 3">BM-138-000479</strain>
    </source>
</reference>
<organism evidence="2 3">
    <name type="scientific">Seiridium cardinale</name>
    <dbReference type="NCBI Taxonomy" id="138064"/>
    <lineage>
        <taxon>Eukaryota</taxon>
        <taxon>Fungi</taxon>
        <taxon>Dikarya</taxon>
        <taxon>Ascomycota</taxon>
        <taxon>Pezizomycotina</taxon>
        <taxon>Sordariomycetes</taxon>
        <taxon>Xylariomycetidae</taxon>
        <taxon>Amphisphaeriales</taxon>
        <taxon>Sporocadaceae</taxon>
        <taxon>Seiridium</taxon>
    </lineage>
</organism>
<dbReference type="Proteomes" id="UP001465668">
    <property type="component" value="Unassembled WGS sequence"/>
</dbReference>
<proteinExistence type="predicted"/>
<feature type="compositionally biased region" description="Polar residues" evidence="1">
    <location>
        <begin position="357"/>
        <end position="380"/>
    </location>
</feature>
<name>A0ABR2XN98_9PEZI</name>
<feature type="compositionally biased region" description="Polar residues" evidence="1">
    <location>
        <begin position="100"/>
        <end position="118"/>
    </location>
</feature>
<gene>
    <name evidence="2" type="ORF">SCAR479_08350</name>
</gene>
<comment type="caution">
    <text evidence="2">The sequence shown here is derived from an EMBL/GenBank/DDBJ whole genome shotgun (WGS) entry which is preliminary data.</text>
</comment>
<dbReference type="EMBL" id="JARVKM010000037">
    <property type="protein sequence ID" value="KAK9775076.1"/>
    <property type="molecule type" value="Genomic_DNA"/>
</dbReference>
<evidence type="ECO:0000313" key="3">
    <source>
        <dbReference type="Proteomes" id="UP001465668"/>
    </source>
</evidence>
<keyword evidence="3" id="KW-1185">Reference proteome</keyword>
<protein>
    <submittedName>
        <fullName evidence="2">Uncharacterized protein</fullName>
    </submittedName>
</protein>
<feature type="region of interest" description="Disordered" evidence="1">
    <location>
        <begin position="355"/>
        <end position="399"/>
    </location>
</feature>
<feature type="compositionally biased region" description="Polar residues" evidence="1">
    <location>
        <begin position="173"/>
        <end position="185"/>
    </location>
</feature>
<feature type="region of interest" description="Disordered" evidence="1">
    <location>
        <begin position="25"/>
        <end position="221"/>
    </location>
</feature>
<feature type="compositionally biased region" description="Low complexity" evidence="1">
    <location>
        <begin position="57"/>
        <end position="72"/>
    </location>
</feature>
<feature type="region of interest" description="Disordered" evidence="1">
    <location>
        <begin position="234"/>
        <end position="293"/>
    </location>
</feature>
<evidence type="ECO:0000256" key="1">
    <source>
        <dbReference type="SAM" id="MobiDB-lite"/>
    </source>
</evidence>
<accession>A0ABR2XN98</accession>
<sequence>MMSGESNPNLQEQIKLAKELRAEFGISGTRNLRGRGSRGSLGGLHGSSGRPASSVRSTHGSASTSATSFSKSPYTARQGVRDTFPGNGGFSPGAAALTAGRSQSNTSSNALPHTQQAAQRVGISSPATSQDNGPPDFGNNRSLPPRTVETLPKTDASPLSATDRGVQMIHPSQDISNQPKRTVSRSGDGEAPTKRARSEFFPERTLEGTASITPAVPSSNRMSTYAMAGPYQQHTRNASNTSDVDMMGVDSTSDDGKPRAPAKKHGGLVESRWAQSATQSPAAPQAVTSDPSERMQNWIPAYVAHSTPTPTHLLQQNIQGSNTMMASSPGSIRTSSFVSRADHATATVRDFGPRASISENSSAYNRTTDQVSQPFNSVASTGARRGGGRGGLAASKWAT</sequence>
<feature type="compositionally biased region" description="Basic and acidic residues" evidence="1">
    <location>
        <begin position="187"/>
        <end position="206"/>
    </location>
</feature>
<feature type="compositionally biased region" description="Gly residues" evidence="1">
    <location>
        <begin position="37"/>
        <end position="46"/>
    </location>
</feature>
<evidence type="ECO:0000313" key="2">
    <source>
        <dbReference type="EMBL" id="KAK9775076.1"/>
    </source>
</evidence>
<feature type="compositionally biased region" description="Low complexity" evidence="1">
    <location>
        <begin position="274"/>
        <end position="286"/>
    </location>
</feature>
<feature type="compositionally biased region" description="Polar residues" evidence="1">
    <location>
        <begin position="208"/>
        <end position="221"/>
    </location>
</feature>